<dbReference type="InterPro" id="IPR000742">
    <property type="entry name" value="EGF"/>
</dbReference>
<sequence length="648" mass="71288">MLNKIIIGLIYLFTVMRQTEERAISSEGHEKNSSSSTISVCIYTNKTSESSCIKLNNNEIHPTFILPKKFCKKEMSPLKVQIHSQNFTTSATLTDDMLEVALEVLNQLIVECASEKFDSNADKGVNENHSPLGSAQELTNEQNVQFALKKVDSGSDQSMKENGRRMLNRVETFIDSRIPQIERISESVYYTAVDAMVTSVGAIGFKNGLGNGAGPSSLLALAMKLANLRDKSGSKKTESDSTETNDCYSGEILPNSHVICTEDGELRCIDGWAGDHCNIPRCKRGCDPMHGYCTYPGECRCRTGYGGPFCNVCIPLLGCVHGSCSRGLDCNCKPGWTGRLCNIPMCSPGCPLDRGYCEKPGECRCRLGWTGQNCRQCQLMPGCKNGFCNKPLECICKKGWTGLLCQSSCSPTCHPENGYCEEPGECRCHVGWWGPDCNDCYPYPGCLHGYCTKPWECKCKPGWTGYLCDKRLISCSLHPDHCLNGGSCIESSSEISCKCPENTLGDRCEIRFAKNFTSINGSNSSLIPIRNTGTVEYSERNSISQAVTTTVSPDQVTDLNTGIRSKFPVDESVIVPNIEQESTTPAIEAFDLDKRLSSESTLEGFVTKTISSDDVALSIYKLVNRERPVNNAFHTIPDNEIPVEEKRA</sequence>
<dbReference type="FunFam" id="2.10.25.10:FF:000018">
    <property type="entry name" value="Delta-like 1"/>
    <property type="match status" value="3"/>
</dbReference>
<evidence type="ECO:0000256" key="6">
    <source>
        <dbReference type="ARBA" id="ARBA00022737"/>
    </source>
</evidence>
<evidence type="ECO:0000256" key="5">
    <source>
        <dbReference type="ARBA" id="ARBA00022729"/>
    </source>
</evidence>
<evidence type="ECO:0000256" key="9">
    <source>
        <dbReference type="ARBA" id="ARBA00023157"/>
    </source>
</evidence>
<keyword evidence="8" id="KW-0472">Membrane</keyword>
<dbReference type="PROSITE" id="PS51051">
    <property type="entry name" value="DSL"/>
    <property type="match status" value="1"/>
</dbReference>
<comment type="caution">
    <text evidence="16">The sequence shown here is derived from an EMBL/GenBank/DDBJ whole genome shotgun (WGS) entry which is preliminary data.</text>
</comment>
<dbReference type="Pfam" id="PF21700">
    <property type="entry name" value="EGF_DL_JAG"/>
    <property type="match status" value="3"/>
</dbReference>
<evidence type="ECO:0000259" key="14">
    <source>
        <dbReference type="PROSITE" id="PS50026"/>
    </source>
</evidence>
<gene>
    <name evidence="16" type="ORF">QYM36_015035</name>
</gene>
<organism evidence="16 17">
    <name type="scientific">Artemia franciscana</name>
    <name type="common">Brine shrimp</name>
    <name type="synonym">Artemia sanfranciscana</name>
    <dbReference type="NCBI Taxonomy" id="6661"/>
    <lineage>
        <taxon>Eukaryota</taxon>
        <taxon>Metazoa</taxon>
        <taxon>Ecdysozoa</taxon>
        <taxon>Arthropoda</taxon>
        <taxon>Crustacea</taxon>
        <taxon>Branchiopoda</taxon>
        <taxon>Anostraca</taxon>
        <taxon>Artemiidae</taxon>
        <taxon>Artemia</taxon>
    </lineage>
</organism>
<feature type="disulfide bond" evidence="11">
    <location>
        <begin position="301"/>
        <end position="310"/>
    </location>
</feature>
<evidence type="ECO:0000256" key="12">
    <source>
        <dbReference type="PROSITE-ProRule" id="PRU00377"/>
    </source>
</evidence>
<feature type="disulfide bond" evidence="12">
    <location>
        <begin position="428"/>
        <end position="437"/>
    </location>
</feature>
<dbReference type="PROSITE" id="PS01186">
    <property type="entry name" value="EGF_2"/>
    <property type="match status" value="1"/>
</dbReference>
<feature type="signal peptide" evidence="13">
    <location>
        <begin position="1"/>
        <end position="21"/>
    </location>
</feature>
<feature type="disulfide bond" evidence="12">
    <location>
        <begin position="396"/>
        <end position="405"/>
    </location>
</feature>
<keyword evidence="6" id="KW-0677">Repeat</keyword>
<evidence type="ECO:0000259" key="15">
    <source>
        <dbReference type="PROSITE" id="PS51051"/>
    </source>
</evidence>
<dbReference type="Pfam" id="PF00008">
    <property type="entry name" value="EGF"/>
    <property type="match status" value="1"/>
</dbReference>
<evidence type="ECO:0000256" key="11">
    <source>
        <dbReference type="PROSITE-ProRule" id="PRU00076"/>
    </source>
</evidence>
<dbReference type="PANTHER" id="PTHR14949:SF56">
    <property type="entry name" value="EGF-LIKE-DOMAIN, MULTIPLE 7"/>
    <property type="match status" value="1"/>
</dbReference>
<feature type="chain" id="PRO_5041651565" description="Delta-like protein" evidence="13">
    <location>
        <begin position="22"/>
        <end position="648"/>
    </location>
</feature>
<evidence type="ECO:0000256" key="2">
    <source>
        <dbReference type="ARBA" id="ARBA00022473"/>
    </source>
</evidence>
<dbReference type="Proteomes" id="UP001187531">
    <property type="component" value="Unassembled WGS sequence"/>
</dbReference>
<evidence type="ECO:0008006" key="18">
    <source>
        <dbReference type="Google" id="ProtNLM"/>
    </source>
</evidence>
<dbReference type="EMBL" id="JAVRJZ010000019">
    <property type="protein sequence ID" value="KAK2707210.1"/>
    <property type="molecule type" value="Genomic_DNA"/>
</dbReference>
<proteinExistence type="predicted"/>
<dbReference type="AlphaFoldDB" id="A0AA88HDS1"/>
<dbReference type="SUPFAM" id="SSF57196">
    <property type="entry name" value="EGF/Laminin"/>
    <property type="match status" value="1"/>
</dbReference>
<dbReference type="PROSITE" id="PS00022">
    <property type="entry name" value="EGF_1"/>
    <property type="match status" value="4"/>
</dbReference>
<dbReference type="GO" id="GO:0007154">
    <property type="term" value="P:cell communication"/>
    <property type="evidence" value="ECO:0007669"/>
    <property type="project" value="InterPro"/>
</dbReference>
<comment type="caution">
    <text evidence="11">Lacks conserved residue(s) required for the propagation of feature annotation.</text>
</comment>
<keyword evidence="7" id="KW-1133">Transmembrane helix</keyword>
<name>A0AA88HDS1_ARTSF</name>
<feature type="domain" description="EGF-like" evidence="14">
    <location>
        <begin position="471"/>
        <end position="509"/>
    </location>
</feature>
<keyword evidence="4" id="KW-0812">Transmembrane</keyword>
<evidence type="ECO:0000313" key="16">
    <source>
        <dbReference type="EMBL" id="KAK2707210.1"/>
    </source>
</evidence>
<dbReference type="GO" id="GO:0016020">
    <property type="term" value="C:membrane"/>
    <property type="evidence" value="ECO:0007669"/>
    <property type="project" value="UniProtKB-SubCell"/>
</dbReference>
<evidence type="ECO:0000256" key="4">
    <source>
        <dbReference type="ARBA" id="ARBA00022692"/>
    </source>
</evidence>
<evidence type="ECO:0000256" key="8">
    <source>
        <dbReference type="ARBA" id="ARBA00023136"/>
    </source>
</evidence>
<protein>
    <recommendedName>
        <fullName evidence="18">Delta-like protein</fullName>
    </recommendedName>
</protein>
<comment type="subcellular location">
    <subcellularLocation>
        <location evidence="1">Membrane</location>
        <topology evidence="1">Single-pass type I membrane protein</topology>
    </subcellularLocation>
</comment>
<dbReference type="Gene3D" id="2.10.25.10">
    <property type="entry name" value="Laminin"/>
    <property type="match status" value="5"/>
</dbReference>
<keyword evidence="9 11" id="KW-1015">Disulfide bond</keyword>
<feature type="disulfide bond" evidence="11">
    <location>
        <begin position="499"/>
        <end position="508"/>
    </location>
</feature>
<keyword evidence="17" id="KW-1185">Reference proteome</keyword>
<dbReference type="InterPro" id="IPR050969">
    <property type="entry name" value="Dev_Signal_Modulators"/>
</dbReference>
<keyword evidence="2" id="KW-0217">Developmental protein</keyword>
<dbReference type="SMART" id="SM00181">
    <property type="entry name" value="EGF"/>
    <property type="match status" value="7"/>
</dbReference>
<evidence type="ECO:0000256" key="1">
    <source>
        <dbReference type="ARBA" id="ARBA00004479"/>
    </source>
</evidence>
<keyword evidence="10" id="KW-0325">Glycoprotein</keyword>
<dbReference type="InterPro" id="IPR001774">
    <property type="entry name" value="DSL"/>
</dbReference>
<keyword evidence="5 13" id="KW-0732">Signal</keyword>
<dbReference type="PANTHER" id="PTHR14949">
    <property type="entry name" value="EGF-LIKE-DOMAIN, MULTIPLE 7, 8"/>
    <property type="match status" value="1"/>
</dbReference>
<evidence type="ECO:0000256" key="3">
    <source>
        <dbReference type="ARBA" id="ARBA00022536"/>
    </source>
</evidence>
<evidence type="ECO:0000313" key="17">
    <source>
        <dbReference type="Proteomes" id="UP001187531"/>
    </source>
</evidence>
<evidence type="ECO:0000256" key="13">
    <source>
        <dbReference type="SAM" id="SignalP"/>
    </source>
</evidence>
<keyword evidence="3 11" id="KW-0245">EGF-like domain</keyword>
<evidence type="ECO:0000256" key="7">
    <source>
        <dbReference type="ARBA" id="ARBA00022989"/>
    </source>
</evidence>
<evidence type="ECO:0000256" key="10">
    <source>
        <dbReference type="ARBA" id="ARBA00023180"/>
    </source>
</evidence>
<feature type="domain" description="DSL" evidence="15">
    <location>
        <begin position="394"/>
        <end position="437"/>
    </location>
</feature>
<dbReference type="PROSITE" id="PS50026">
    <property type="entry name" value="EGF_3"/>
    <property type="match status" value="2"/>
</dbReference>
<accession>A0AA88HDS1</accession>
<reference evidence="16" key="1">
    <citation type="submission" date="2023-07" db="EMBL/GenBank/DDBJ databases">
        <title>Chromosome-level genome assembly of Artemia franciscana.</title>
        <authorList>
            <person name="Jo E."/>
        </authorList>
    </citation>
    <scope>NUCLEOTIDE SEQUENCE</scope>
    <source>
        <tissue evidence="16">Whole body</tissue>
    </source>
</reference>
<feature type="domain" description="EGF-like" evidence="14">
    <location>
        <begin position="278"/>
        <end position="311"/>
    </location>
</feature>